<keyword evidence="2" id="KW-0067">ATP-binding</keyword>
<feature type="binding site" evidence="2">
    <location>
        <position position="195"/>
    </location>
    <ligand>
        <name>Mg(2+)</name>
        <dbReference type="ChEBI" id="CHEBI:18420"/>
        <label>3</label>
    </ligand>
</feature>
<keyword evidence="1 2" id="KW-0784">Thiamine biosynthesis</keyword>
<comment type="caution">
    <text evidence="2">Lacks conserved residue(s) required for the propagation of feature annotation.</text>
</comment>
<comment type="pathway">
    <text evidence="2">Cofactor biosynthesis; thiamine diphosphate biosynthesis; thiamine diphosphate from thiamine phosphate: step 1/1.</text>
</comment>
<dbReference type="Gene3D" id="3.90.650.10">
    <property type="entry name" value="PurM-like C-terminal domain"/>
    <property type="match status" value="1"/>
</dbReference>
<feature type="binding site" evidence="2">
    <location>
        <position position="197"/>
    </location>
    <ligand>
        <name>ATP</name>
        <dbReference type="ChEBI" id="CHEBI:30616"/>
    </ligand>
</feature>
<dbReference type="Proteomes" id="UP000231267">
    <property type="component" value="Unassembled WGS sequence"/>
</dbReference>
<feature type="binding site" evidence="2">
    <location>
        <position position="198"/>
    </location>
    <ligand>
        <name>Mg(2+)</name>
        <dbReference type="ChEBI" id="CHEBI:18420"/>
        <label>5</label>
    </ligand>
</feature>
<feature type="domain" description="PurM-like N-terminal" evidence="3">
    <location>
        <begin position="27"/>
        <end position="139"/>
    </location>
</feature>
<accession>A0A2J0LMH9</accession>
<dbReference type="InterPro" id="IPR016188">
    <property type="entry name" value="PurM-like_N"/>
</dbReference>
<dbReference type="GO" id="GO:0005524">
    <property type="term" value="F:ATP binding"/>
    <property type="evidence" value="ECO:0007669"/>
    <property type="project" value="UniProtKB-UniRule"/>
</dbReference>
<evidence type="ECO:0000313" key="6">
    <source>
        <dbReference type="Proteomes" id="UP000231267"/>
    </source>
</evidence>
<dbReference type="GO" id="GO:0009229">
    <property type="term" value="P:thiamine diphosphate biosynthetic process"/>
    <property type="evidence" value="ECO:0007669"/>
    <property type="project" value="UniProtKB-UniRule"/>
</dbReference>
<feature type="binding site" evidence="2">
    <location>
        <position position="74"/>
    </location>
    <ligand>
        <name>Mg(2+)</name>
        <dbReference type="ChEBI" id="CHEBI:18420"/>
        <label>4</label>
    </ligand>
</feature>
<organism evidence="5 6">
    <name type="scientific">Candidatus Taenaricola geysiri</name>
    <dbReference type="NCBI Taxonomy" id="1974752"/>
    <lineage>
        <taxon>Bacteria</taxon>
        <taxon>Pseudomonadati</taxon>
        <taxon>Candidatus Omnitrophota</taxon>
        <taxon>Candidatus Taenaricola</taxon>
    </lineage>
</organism>
<feature type="binding site" evidence="2">
    <location>
        <position position="44"/>
    </location>
    <ligand>
        <name>Mg(2+)</name>
        <dbReference type="ChEBI" id="CHEBI:18420"/>
        <label>4</label>
    </ligand>
</feature>
<feature type="binding site" evidence="2">
    <location>
        <position position="296"/>
    </location>
    <ligand>
        <name>substrate</name>
    </ligand>
</feature>
<comment type="similarity">
    <text evidence="2">Belongs to the thiamine-monophosphate kinase family.</text>
</comment>
<dbReference type="GO" id="GO:0009228">
    <property type="term" value="P:thiamine biosynthetic process"/>
    <property type="evidence" value="ECO:0007669"/>
    <property type="project" value="UniProtKB-KW"/>
</dbReference>
<dbReference type="Gene3D" id="3.30.1330.10">
    <property type="entry name" value="PurM-like, N-terminal domain"/>
    <property type="match status" value="1"/>
</dbReference>
<evidence type="ECO:0000313" key="5">
    <source>
        <dbReference type="EMBL" id="PIW65916.1"/>
    </source>
</evidence>
<keyword evidence="2" id="KW-0808">Transferase</keyword>
<dbReference type="EMBL" id="PFGP01000134">
    <property type="protein sequence ID" value="PIW65916.1"/>
    <property type="molecule type" value="Genomic_DNA"/>
</dbReference>
<comment type="function">
    <text evidence="2">Catalyzes the ATP-dependent phosphorylation of thiamine-monophosphate (TMP) to form thiamine-pyrophosphate (TPP), the active form of vitamin B1.</text>
</comment>
<keyword evidence="2 5" id="KW-0418">Kinase</keyword>
<comment type="catalytic activity">
    <reaction evidence="2">
        <text>thiamine phosphate + ATP = thiamine diphosphate + ADP</text>
        <dbReference type="Rhea" id="RHEA:15913"/>
        <dbReference type="ChEBI" id="CHEBI:30616"/>
        <dbReference type="ChEBI" id="CHEBI:37575"/>
        <dbReference type="ChEBI" id="CHEBI:58937"/>
        <dbReference type="ChEBI" id="CHEBI:456216"/>
        <dbReference type="EC" id="2.7.4.16"/>
    </reaction>
</comment>
<dbReference type="UniPathway" id="UPA00060">
    <property type="reaction ID" value="UER00142"/>
</dbReference>
<keyword evidence="2" id="KW-0460">Magnesium</keyword>
<evidence type="ECO:0000259" key="3">
    <source>
        <dbReference type="Pfam" id="PF00586"/>
    </source>
</evidence>
<dbReference type="EC" id="2.7.4.16" evidence="2"/>
<dbReference type="InterPro" id="IPR006283">
    <property type="entry name" value="ThiL-like"/>
</dbReference>
<evidence type="ECO:0000256" key="2">
    <source>
        <dbReference type="HAMAP-Rule" id="MF_02128"/>
    </source>
</evidence>
<feature type="binding site" evidence="2">
    <location>
        <begin position="121"/>
        <end position="122"/>
    </location>
    <ligand>
        <name>ATP</name>
        <dbReference type="ChEBI" id="CHEBI:30616"/>
    </ligand>
</feature>
<protein>
    <recommendedName>
        <fullName evidence="2">Thiamine-monophosphate kinase</fullName>
        <shortName evidence="2">TMP kinase</shortName>
        <shortName evidence="2">Thiamine-phosphate kinase</shortName>
        <ecNumber evidence="2">2.7.4.16</ecNumber>
    </recommendedName>
</protein>
<feature type="binding site" evidence="2">
    <location>
        <position position="74"/>
    </location>
    <ligand>
        <name>Mg(2+)</name>
        <dbReference type="ChEBI" id="CHEBI:18420"/>
        <label>3</label>
    </ligand>
</feature>
<feature type="binding site" evidence="2">
    <location>
        <position position="46"/>
    </location>
    <ligand>
        <name>Mg(2+)</name>
        <dbReference type="ChEBI" id="CHEBI:18420"/>
        <label>1</label>
    </ligand>
</feature>
<dbReference type="Pfam" id="PF00586">
    <property type="entry name" value="AIRS"/>
    <property type="match status" value="1"/>
</dbReference>
<keyword evidence="2" id="KW-0547">Nucleotide-binding</keyword>
<feature type="binding site" evidence="2">
    <location>
        <position position="147"/>
    </location>
    <ligand>
        <name>ATP</name>
        <dbReference type="ChEBI" id="CHEBI:30616"/>
    </ligand>
</feature>
<reference evidence="5 6" key="1">
    <citation type="submission" date="2017-09" db="EMBL/GenBank/DDBJ databases">
        <title>Depth-based differentiation of microbial function through sediment-hosted aquifers and enrichment of novel symbionts in the deep terrestrial subsurface.</title>
        <authorList>
            <person name="Probst A.J."/>
            <person name="Ladd B."/>
            <person name="Jarett J.K."/>
            <person name="Geller-Mcgrath D.E."/>
            <person name="Sieber C.M."/>
            <person name="Emerson J.B."/>
            <person name="Anantharaman K."/>
            <person name="Thomas B.C."/>
            <person name="Malmstrom R."/>
            <person name="Stieglmeier M."/>
            <person name="Klingl A."/>
            <person name="Woyke T."/>
            <person name="Ryan C.M."/>
            <person name="Banfield J.F."/>
        </authorList>
    </citation>
    <scope>NUCLEOTIDE SEQUENCE [LARGE SCALE GENOMIC DNA]</scope>
    <source>
        <strain evidence="5">CG12_big_fil_rev_8_21_14_0_65_43_15</strain>
    </source>
</reference>
<dbReference type="GO" id="GO:0000287">
    <property type="term" value="F:magnesium ion binding"/>
    <property type="evidence" value="ECO:0007669"/>
    <property type="project" value="UniProtKB-UniRule"/>
</dbReference>
<feature type="binding site" evidence="2">
    <location>
        <position position="53"/>
    </location>
    <ligand>
        <name>substrate</name>
    </ligand>
</feature>
<dbReference type="SUPFAM" id="SSF56042">
    <property type="entry name" value="PurM C-terminal domain-like"/>
    <property type="match status" value="1"/>
</dbReference>
<dbReference type="InterPro" id="IPR036921">
    <property type="entry name" value="PurM-like_N_sf"/>
</dbReference>
<dbReference type="InterPro" id="IPR036676">
    <property type="entry name" value="PurM-like_C_sf"/>
</dbReference>
<keyword evidence="2" id="KW-0479">Metal-binding</keyword>
<dbReference type="SUPFAM" id="SSF55326">
    <property type="entry name" value="PurM N-terminal domain-like"/>
    <property type="match status" value="1"/>
</dbReference>
<feature type="binding site" evidence="2">
    <location>
        <position position="238"/>
    </location>
    <ligand>
        <name>substrate</name>
    </ligand>
</feature>
<evidence type="ECO:0000259" key="4">
    <source>
        <dbReference type="Pfam" id="PF02769"/>
    </source>
</evidence>
<dbReference type="PIRSF" id="PIRSF005303">
    <property type="entry name" value="Thiam_monoph_kin"/>
    <property type="match status" value="1"/>
</dbReference>
<feature type="binding site" evidence="2">
    <location>
        <position position="29"/>
    </location>
    <ligand>
        <name>Mg(2+)</name>
        <dbReference type="ChEBI" id="CHEBI:18420"/>
        <label>3</label>
    </ligand>
</feature>
<evidence type="ECO:0000256" key="1">
    <source>
        <dbReference type="ARBA" id="ARBA00022977"/>
    </source>
</evidence>
<sequence length="300" mass="32813">MKSGEFTLINRLTKDIKTDKSVIIGVGDDAAVLEFNKKEYLLLTCDMLIEDVHFLRKTSPQDIGQKAVCCSVSDIAAMGGEPKWMVVSAGIPKNIKTAYIDGIYSGIKKAAAKFNVNITGGDTVSSDKIVIDISMAGVVKKNNLTLRSGAKLGDAIFVTGALGNSYKTGKHLKFTPRIKEAQALVNNFKINSMMDISDGLSGDLWHILERSKLGAVVYEKYLPKSKSATLDAALSEGEDFELLFTVSKRQARRIIEKFPLLCKTPITCIGEIIKSGFGFVLIDKNKKPLQIKPKGYDHFA</sequence>
<dbReference type="CDD" id="cd02194">
    <property type="entry name" value="ThiL"/>
    <property type="match status" value="1"/>
</dbReference>
<dbReference type="PANTHER" id="PTHR30270:SF0">
    <property type="entry name" value="THIAMINE-MONOPHOSPHATE KINASE"/>
    <property type="match status" value="1"/>
</dbReference>
<gene>
    <name evidence="2 5" type="primary">thiL</name>
    <name evidence="5" type="ORF">COW11_05940</name>
</gene>
<name>A0A2J0LMH9_9BACT</name>
<feature type="binding site" evidence="2">
    <location>
        <position position="29"/>
    </location>
    <ligand>
        <name>Mg(2+)</name>
        <dbReference type="ChEBI" id="CHEBI:18420"/>
        <label>4</label>
    </ligand>
</feature>
<dbReference type="HAMAP" id="MF_02128">
    <property type="entry name" value="TMP_kinase"/>
    <property type="match status" value="1"/>
</dbReference>
<feature type="binding site" evidence="2">
    <location>
        <position position="122"/>
    </location>
    <ligand>
        <name>Mg(2+)</name>
        <dbReference type="ChEBI" id="CHEBI:18420"/>
        <label>1</label>
    </ligand>
</feature>
<dbReference type="InterPro" id="IPR010918">
    <property type="entry name" value="PurM-like_C_dom"/>
</dbReference>
<feature type="binding site" evidence="2">
    <location>
        <position position="104"/>
    </location>
    <ligand>
        <name>ATP</name>
        <dbReference type="ChEBI" id="CHEBI:30616"/>
    </ligand>
</feature>
<dbReference type="NCBIfam" id="TIGR01379">
    <property type="entry name" value="thiL"/>
    <property type="match status" value="1"/>
</dbReference>
<dbReference type="PANTHER" id="PTHR30270">
    <property type="entry name" value="THIAMINE-MONOPHOSPHATE KINASE"/>
    <property type="match status" value="1"/>
</dbReference>
<dbReference type="GO" id="GO:0009030">
    <property type="term" value="F:thiamine-phosphate kinase activity"/>
    <property type="evidence" value="ECO:0007669"/>
    <property type="project" value="UniProtKB-UniRule"/>
</dbReference>
<feature type="domain" description="PurM-like C-terminal" evidence="4">
    <location>
        <begin position="167"/>
        <end position="276"/>
    </location>
</feature>
<dbReference type="Pfam" id="PF02769">
    <property type="entry name" value="AIRS_C"/>
    <property type="match status" value="1"/>
</dbReference>
<feature type="binding site" evidence="2">
    <location>
        <position position="46"/>
    </location>
    <ligand>
        <name>Mg(2+)</name>
        <dbReference type="ChEBI" id="CHEBI:18420"/>
        <label>2</label>
    </ligand>
</feature>
<comment type="caution">
    <text evidence="5">The sequence shown here is derived from an EMBL/GenBank/DDBJ whole genome shotgun (WGS) entry which is preliminary data.</text>
</comment>
<dbReference type="AlphaFoldDB" id="A0A2J0LMH9"/>
<proteinExistence type="inferred from homology"/>
<feature type="binding site" evidence="2">
    <location>
        <position position="74"/>
    </location>
    <ligand>
        <name>Mg(2+)</name>
        <dbReference type="ChEBI" id="CHEBI:18420"/>
        <label>2</label>
    </ligand>
</feature>
<comment type="miscellaneous">
    <text evidence="2">Reaction mechanism of ThiL seems to utilize a direct, inline transfer of the gamma-phosphate of ATP to TMP rather than a phosphorylated enzyme intermediate.</text>
</comment>